<keyword evidence="4" id="KW-1185">Reference proteome</keyword>
<evidence type="ECO:0000313" key="3">
    <source>
        <dbReference type="EMBL" id="MFC0678063.1"/>
    </source>
</evidence>
<dbReference type="Proteomes" id="UP001589896">
    <property type="component" value="Unassembled WGS sequence"/>
</dbReference>
<comment type="caution">
    <text evidence="3">The sequence shown here is derived from an EMBL/GenBank/DDBJ whole genome shotgun (WGS) entry which is preliminary data.</text>
</comment>
<dbReference type="Pfam" id="PF01636">
    <property type="entry name" value="APH"/>
    <property type="match status" value="1"/>
</dbReference>
<protein>
    <submittedName>
        <fullName evidence="3">Phosphotransferase</fullName>
    </submittedName>
</protein>
<feature type="domain" description="Aminoglycoside phosphotransferase" evidence="2">
    <location>
        <begin position="74"/>
        <end position="249"/>
    </location>
</feature>
<organism evidence="3 4">
    <name type="scientific">Lysobacter korlensis</name>
    <dbReference type="NCBI Taxonomy" id="553636"/>
    <lineage>
        <taxon>Bacteria</taxon>
        <taxon>Pseudomonadati</taxon>
        <taxon>Pseudomonadota</taxon>
        <taxon>Gammaproteobacteria</taxon>
        <taxon>Lysobacterales</taxon>
        <taxon>Lysobacteraceae</taxon>
        <taxon>Lysobacter</taxon>
    </lineage>
</organism>
<evidence type="ECO:0000313" key="4">
    <source>
        <dbReference type="Proteomes" id="UP001589896"/>
    </source>
</evidence>
<dbReference type="EMBL" id="JBHLTG010000002">
    <property type="protein sequence ID" value="MFC0678063.1"/>
    <property type="molecule type" value="Genomic_DNA"/>
</dbReference>
<evidence type="ECO:0000256" key="1">
    <source>
        <dbReference type="SAM" id="MobiDB-lite"/>
    </source>
</evidence>
<accession>A0ABV6RM63</accession>
<dbReference type="InterPro" id="IPR011009">
    <property type="entry name" value="Kinase-like_dom_sf"/>
</dbReference>
<proteinExistence type="predicted"/>
<sequence>MAFERSGRAGPTGSRGVGSWSTEGWRASAVAWIDEALAERGERRTSEVGEPRIRAWATVFKVPTSTGPAWFKAASHETAAEVALYGLLAGVVPRQVLQPIAVDVARGWLLLPDGGTSLAASLRTVDVGEVLERLLPEYGALQLALAPHVPQMLVLGMADMRPARMPARFHEAAAAVRSRLHEGDRAAFERALESGPSFEAWARELAESPVPDSIDHNDLHAANILVPSGDPAAPARFYDWGDAVVSHPFATMLHGLGWVPPHLGVAADDPQMLRLRDAYLGAFTDFGTHADLVRTLELACRVAKVARCLSWSRAIGMGDEARGFERAPIELFTGIPDASYLSPV</sequence>
<dbReference type="SUPFAM" id="SSF56112">
    <property type="entry name" value="Protein kinase-like (PK-like)"/>
    <property type="match status" value="1"/>
</dbReference>
<feature type="region of interest" description="Disordered" evidence="1">
    <location>
        <begin position="1"/>
        <end position="20"/>
    </location>
</feature>
<gene>
    <name evidence="3" type="ORF">ACFFGH_09430</name>
</gene>
<dbReference type="RefSeq" id="WP_386667589.1">
    <property type="nucleotide sequence ID" value="NZ_JBHLTG010000002.1"/>
</dbReference>
<reference evidence="3 4" key="1">
    <citation type="submission" date="2024-09" db="EMBL/GenBank/DDBJ databases">
        <authorList>
            <person name="Sun Q."/>
            <person name="Mori K."/>
        </authorList>
    </citation>
    <scope>NUCLEOTIDE SEQUENCE [LARGE SCALE GENOMIC DNA]</scope>
    <source>
        <strain evidence="3 4">KCTC 23076</strain>
    </source>
</reference>
<evidence type="ECO:0000259" key="2">
    <source>
        <dbReference type="Pfam" id="PF01636"/>
    </source>
</evidence>
<name>A0ABV6RM63_9GAMM</name>
<dbReference type="InterPro" id="IPR002575">
    <property type="entry name" value="Aminoglycoside_PTrfase"/>
</dbReference>